<dbReference type="GO" id="GO:0000156">
    <property type="term" value="F:phosphorelay response regulator activity"/>
    <property type="evidence" value="ECO:0007669"/>
    <property type="project" value="TreeGrafter"/>
</dbReference>
<feature type="domain" description="Response regulatory" evidence="8">
    <location>
        <begin position="10"/>
        <end position="125"/>
    </location>
</feature>
<feature type="DNA-binding region" description="OmpR/PhoB-type" evidence="7">
    <location>
        <begin position="132"/>
        <end position="232"/>
    </location>
</feature>
<dbReference type="GO" id="GO:0000976">
    <property type="term" value="F:transcription cis-regulatory region binding"/>
    <property type="evidence" value="ECO:0007669"/>
    <property type="project" value="TreeGrafter"/>
</dbReference>
<dbReference type="CDD" id="cd00383">
    <property type="entry name" value="trans_reg_C"/>
    <property type="match status" value="1"/>
</dbReference>
<keyword evidence="4" id="KW-0804">Transcription</keyword>
<evidence type="ECO:0000256" key="7">
    <source>
        <dbReference type="PROSITE-ProRule" id="PRU01091"/>
    </source>
</evidence>
<reference evidence="10 11" key="1">
    <citation type="submission" date="2018-08" db="EMBL/GenBank/DDBJ databases">
        <title>A genome reference for cultivated species of the human gut microbiota.</title>
        <authorList>
            <person name="Zou Y."/>
            <person name="Xue W."/>
            <person name="Luo G."/>
        </authorList>
    </citation>
    <scope>NUCLEOTIDE SEQUENCE [LARGE SCALE GENOMIC DNA]</scope>
    <source>
        <strain evidence="10 11">AM32-2AC</strain>
    </source>
</reference>
<dbReference type="Gene3D" id="6.10.250.690">
    <property type="match status" value="1"/>
</dbReference>
<name>A0A414DBG9_9FIRM</name>
<dbReference type="SMART" id="SM00862">
    <property type="entry name" value="Trans_reg_C"/>
    <property type="match status" value="1"/>
</dbReference>
<dbReference type="CDD" id="cd17574">
    <property type="entry name" value="REC_OmpR"/>
    <property type="match status" value="1"/>
</dbReference>
<dbReference type="PROSITE" id="PS50110">
    <property type="entry name" value="RESPONSE_REGULATORY"/>
    <property type="match status" value="1"/>
</dbReference>
<evidence type="ECO:0000313" key="11">
    <source>
        <dbReference type="Proteomes" id="UP000284794"/>
    </source>
</evidence>
<keyword evidence="6" id="KW-0597">Phosphoprotein</keyword>
<dbReference type="AlphaFoldDB" id="A0A414DBG9"/>
<dbReference type="Pfam" id="PF00486">
    <property type="entry name" value="Trans_reg_C"/>
    <property type="match status" value="1"/>
</dbReference>
<keyword evidence="3 7" id="KW-0238">DNA-binding</keyword>
<proteinExistence type="predicted"/>
<feature type="domain" description="OmpR/PhoB-type" evidence="9">
    <location>
        <begin position="132"/>
        <end position="232"/>
    </location>
</feature>
<organism evidence="10 11">
    <name type="scientific">Lachnospira eligens</name>
    <dbReference type="NCBI Taxonomy" id="39485"/>
    <lineage>
        <taxon>Bacteria</taxon>
        <taxon>Bacillati</taxon>
        <taxon>Bacillota</taxon>
        <taxon>Clostridia</taxon>
        <taxon>Lachnospirales</taxon>
        <taxon>Lachnospiraceae</taxon>
        <taxon>Lachnospira</taxon>
    </lineage>
</organism>
<gene>
    <name evidence="10" type="ORF">DW811_08940</name>
</gene>
<evidence type="ECO:0000259" key="8">
    <source>
        <dbReference type="PROSITE" id="PS50110"/>
    </source>
</evidence>
<evidence type="ECO:0000256" key="2">
    <source>
        <dbReference type="ARBA" id="ARBA00023015"/>
    </source>
</evidence>
<dbReference type="Proteomes" id="UP000284794">
    <property type="component" value="Unassembled WGS sequence"/>
</dbReference>
<dbReference type="Gene3D" id="1.10.10.10">
    <property type="entry name" value="Winged helix-like DNA-binding domain superfamily/Winged helix DNA-binding domain"/>
    <property type="match status" value="1"/>
</dbReference>
<keyword evidence="2" id="KW-0805">Transcription regulation</keyword>
<dbReference type="GO" id="GO:0032993">
    <property type="term" value="C:protein-DNA complex"/>
    <property type="evidence" value="ECO:0007669"/>
    <property type="project" value="TreeGrafter"/>
</dbReference>
<evidence type="ECO:0000256" key="6">
    <source>
        <dbReference type="PROSITE-ProRule" id="PRU00169"/>
    </source>
</evidence>
<dbReference type="InterPro" id="IPR036388">
    <property type="entry name" value="WH-like_DNA-bd_sf"/>
</dbReference>
<dbReference type="PANTHER" id="PTHR48111">
    <property type="entry name" value="REGULATOR OF RPOS"/>
    <property type="match status" value="1"/>
</dbReference>
<evidence type="ECO:0000256" key="4">
    <source>
        <dbReference type="ARBA" id="ARBA00023163"/>
    </source>
</evidence>
<sequence>MYCLGGNMTKILILEDDDFIRQQLAGILQEKGYLVVEAASVGQFNNIYEQEEAVIDVFLLDVYLPDGNGFDVCRKIREHGSQIIIFLTSCDDEDSIIKGLDCGGDDYVVKPFRVAELVSRIMANVRRISGGTDIYKDGTLTVDFKNKSIIHADKQICVSPTEFHVLEILINNKGLIVRRDTFFQKMWDRYGTFVEDNTLTVTVSRLKTKLGNREDGRAYIETIRGIGYRWKIN</sequence>
<protein>
    <recommendedName>
        <fullName evidence="1">Stage 0 sporulation protein A homolog</fullName>
    </recommendedName>
</protein>
<evidence type="ECO:0000256" key="3">
    <source>
        <dbReference type="ARBA" id="ARBA00023125"/>
    </source>
</evidence>
<dbReference type="GO" id="GO:0005829">
    <property type="term" value="C:cytosol"/>
    <property type="evidence" value="ECO:0007669"/>
    <property type="project" value="TreeGrafter"/>
</dbReference>
<comment type="function">
    <text evidence="5">May play the central regulatory role in sporulation. It may be an element of the effector pathway responsible for the activation of sporulation genes in response to nutritional stress. Spo0A may act in concert with spo0H (a sigma factor) to control the expression of some genes that are critical to the sporulation process.</text>
</comment>
<dbReference type="PROSITE" id="PS51755">
    <property type="entry name" value="OMPR_PHOB"/>
    <property type="match status" value="1"/>
</dbReference>
<dbReference type="SUPFAM" id="SSF52172">
    <property type="entry name" value="CheY-like"/>
    <property type="match status" value="1"/>
</dbReference>
<dbReference type="Gene3D" id="3.40.50.2300">
    <property type="match status" value="1"/>
</dbReference>
<accession>A0A414DBG9</accession>
<feature type="modified residue" description="4-aspartylphosphate" evidence="6">
    <location>
        <position position="61"/>
    </location>
</feature>
<dbReference type="SMART" id="SM00448">
    <property type="entry name" value="REC"/>
    <property type="match status" value="1"/>
</dbReference>
<dbReference type="InterPro" id="IPR039420">
    <property type="entry name" value="WalR-like"/>
</dbReference>
<comment type="caution">
    <text evidence="10">The sequence shown here is derived from an EMBL/GenBank/DDBJ whole genome shotgun (WGS) entry which is preliminary data.</text>
</comment>
<dbReference type="InterPro" id="IPR011006">
    <property type="entry name" value="CheY-like_superfamily"/>
</dbReference>
<dbReference type="PANTHER" id="PTHR48111:SF73">
    <property type="entry name" value="ALKALINE PHOSPHATASE SYNTHESIS TRANSCRIPTIONAL REGULATORY PROTEIN PHOP"/>
    <property type="match status" value="1"/>
</dbReference>
<evidence type="ECO:0000256" key="1">
    <source>
        <dbReference type="ARBA" id="ARBA00018672"/>
    </source>
</evidence>
<evidence type="ECO:0000259" key="9">
    <source>
        <dbReference type="PROSITE" id="PS51755"/>
    </source>
</evidence>
<dbReference type="InterPro" id="IPR001789">
    <property type="entry name" value="Sig_transdc_resp-reg_receiver"/>
</dbReference>
<dbReference type="InterPro" id="IPR001867">
    <property type="entry name" value="OmpR/PhoB-type_DNA-bd"/>
</dbReference>
<evidence type="ECO:0000313" key="10">
    <source>
        <dbReference type="EMBL" id="RHD07882.1"/>
    </source>
</evidence>
<dbReference type="EMBL" id="QSIS01000011">
    <property type="protein sequence ID" value="RHD07882.1"/>
    <property type="molecule type" value="Genomic_DNA"/>
</dbReference>
<dbReference type="OrthoDB" id="9803564at2"/>
<evidence type="ECO:0000256" key="5">
    <source>
        <dbReference type="ARBA" id="ARBA00024867"/>
    </source>
</evidence>
<dbReference type="Pfam" id="PF00072">
    <property type="entry name" value="Response_reg"/>
    <property type="match status" value="1"/>
</dbReference>
<dbReference type="GO" id="GO:0006355">
    <property type="term" value="P:regulation of DNA-templated transcription"/>
    <property type="evidence" value="ECO:0007669"/>
    <property type="project" value="InterPro"/>
</dbReference>